<keyword evidence="5 14" id="KW-0813">Transport</keyword>
<evidence type="ECO:0000256" key="8">
    <source>
        <dbReference type="ARBA" id="ARBA00023065"/>
    </source>
</evidence>
<evidence type="ECO:0000256" key="6">
    <source>
        <dbReference type="ARBA" id="ARBA00022475"/>
    </source>
</evidence>
<proteinExistence type="inferred from homology"/>
<protein>
    <recommendedName>
        <fullName evidence="4 14">ATP synthase epsilon chain</fullName>
    </recommendedName>
    <alternativeName>
        <fullName evidence="13 14">ATP synthase F1 sector epsilon subunit</fullName>
    </alternativeName>
    <alternativeName>
        <fullName evidence="12 14">F-ATPase epsilon subunit</fullName>
    </alternativeName>
</protein>
<dbReference type="OrthoDB" id="9804110at2"/>
<dbReference type="NCBIfam" id="TIGR01216">
    <property type="entry name" value="ATP_synt_epsi"/>
    <property type="match status" value="1"/>
</dbReference>
<evidence type="ECO:0000259" key="16">
    <source>
        <dbReference type="Pfam" id="PF00401"/>
    </source>
</evidence>
<gene>
    <name evidence="14" type="primary">atpC</name>
    <name evidence="18" type="ORF">AF333_02420</name>
    <name evidence="19" type="ORF">SAMN04487909_10453</name>
</gene>
<accession>A0A0D1V2M3</accession>
<evidence type="ECO:0000256" key="4">
    <source>
        <dbReference type="ARBA" id="ARBA00014480"/>
    </source>
</evidence>
<dbReference type="PANTHER" id="PTHR13822">
    <property type="entry name" value="ATP SYNTHASE DELTA/EPSILON CHAIN"/>
    <property type="match status" value="1"/>
</dbReference>
<dbReference type="GO" id="GO:0045259">
    <property type="term" value="C:proton-transporting ATP synthase complex"/>
    <property type="evidence" value="ECO:0007669"/>
    <property type="project" value="UniProtKB-KW"/>
</dbReference>
<reference evidence="18 20" key="1">
    <citation type="submission" date="2015-07" db="EMBL/GenBank/DDBJ databases">
        <title>Fjat-14205 dsm 2895.</title>
        <authorList>
            <person name="Liu B."/>
            <person name="Wang J."/>
            <person name="Zhu Y."/>
            <person name="Liu G."/>
            <person name="Chen Q."/>
            <person name="Chen Z."/>
            <person name="Lan J."/>
            <person name="Che J."/>
            <person name="Ge C."/>
            <person name="Shi H."/>
            <person name="Pan Z."/>
            <person name="Liu X."/>
        </authorList>
    </citation>
    <scope>NUCLEOTIDE SEQUENCE [LARGE SCALE GENOMIC DNA]</scope>
    <source>
        <strain evidence="18 20">DSM 2895</strain>
    </source>
</reference>
<comment type="subunit">
    <text evidence="14 15">F-type ATPases have 2 components, CF(1) - the catalytic core - and CF(0) - the membrane proton channel. CF(1) has five subunits: alpha(3), beta(3), gamma(1), delta(1), epsilon(1). CF(0) has three main subunits: a, b and c.</text>
</comment>
<evidence type="ECO:0000256" key="13">
    <source>
        <dbReference type="ARBA" id="ARBA00031795"/>
    </source>
</evidence>
<dbReference type="InterPro" id="IPR020547">
    <property type="entry name" value="ATP_synth_F1_esu_C"/>
</dbReference>
<dbReference type="AlphaFoldDB" id="A0A0D1V2M3"/>
<dbReference type="GO" id="GO:0005524">
    <property type="term" value="F:ATP binding"/>
    <property type="evidence" value="ECO:0007669"/>
    <property type="project" value="UniProtKB-UniRule"/>
</dbReference>
<evidence type="ECO:0000256" key="3">
    <source>
        <dbReference type="ARBA" id="ARBA00005712"/>
    </source>
</evidence>
<keyword evidence="7 14" id="KW-0375">Hydrogen ion transport</keyword>
<keyword evidence="10 14" id="KW-0139">CF(1)</keyword>
<dbReference type="NCBIfam" id="NF001846">
    <property type="entry name" value="PRK00571.1-3"/>
    <property type="match status" value="1"/>
</dbReference>
<dbReference type="Pfam" id="PF02823">
    <property type="entry name" value="ATP-synt_DE_N"/>
    <property type="match status" value="1"/>
</dbReference>
<dbReference type="FunFam" id="2.60.15.10:FF:000001">
    <property type="entry name" value="ATP synthase epsilon chain"/>
    <property type="match status" value="1"/>
</dbReference>
<evidence type="ECO:0000256" key="14">
    <source>
        <dbReference type="HAMAP-Rule" id="MF_00530"/>
    </source>
</evidence>
<dbReference type="PANTHER" id="PTHR13822:SF10">
    <property type="entry name" value="ATP SYNTHASE EPSILON CHAIN, CHLOROPLASTIC"/>
    <property type="match status" value="1"/>
</dbReference>
<sequence length="134" mass="14700">MNTIEVEIVTPERVVYRGDARIVVARGAEGDLGILPNHIPMVTPLKIAPILVKKHDGADDKIAVSGGMMEVRKDKVTILAESAELADEIDVNRATSAKERAERRLAESGREDIDFKRAQMSLQRALTRLDVAGK</sequence>
<dbReference type="Proteomes" id="UP000182836">
    <property type="component" value="Unassembled WGS sequence"/>
</dbReference>
<dbReference type="InterPro" id="IPR036771">
    <property type="entry name" value="ATPsynth_dsu/esu_N"/>
</dbReference>
<dbReference type="FunFam" id="1.20.5.440:FF:000001">
    <property type="entry name" value="ATP synthase epsilon chain"/>
    <property type="match status" value="1"/>
</dbReference>
<evidence type="ECO:0000313" key="21">
    <source>
        <dbReference type="Proteomes" id="UP000182836"/>
    </source>
</evidence>
<dbReference type="EMBL" id="LGUG01000004">
    <property type="protein sequence ID" value="KON94514.1"/>
    <property type="molecule type" value="Genomic_DNA"/>
</dbReference>
<dbReference type="InterPro" id="IPR001469">
    <property type="entry name" value="ATP_synth_F1_dsu/esu"/>
</dbReference>
<evidence type="ECO:0000256" key="9">
    <source>
        <dbReference type="ARBA" id="ARBA00023136"/>
    </source>
</evidence>
<dbReference type="GeneID" id="42304068"/>
<dbReference type="Pfam" id="PF00401">
    <property type="entry name" value="ATP-synt_DE"/>
    <property type="match status" value="1"/>
</dbReference>
<evidence type="ECO:0000313" key="19">
    <source>
        <dbReference type="EMBL" id="SDI44850.1"/>
    </source>
</evidence>
<dbReference type="CDD" id="cd12152">
    <property type="entry name" value="F1-ATPase_delta"/>
    <property type="match status" value="1"/>
</dbReference>
<evidence type="ECO:0000259" key="17">
    <source>
        <dbReference type="Pfam" id="PF02823"/>
    </source>
</evidence>
<reference evidence="19 21" key="2">
    <citation type="submission" date="2016-10" db="EMBL/GenBank/DDBJ databases">
        <authorList>
            <person name="de Groot N.N."/>
        </authorList>
    </citation>
    <scope>NUCLEOTIDE SEQUENCE [LARGE SCALE GENOMIC DNA]</scope>
    <source>
        <strain evidence="19 21">DSM 2895</strain>
    </source>
</reference>
<dbReference type="PATRIC" id="fig|47500.12.peg.6031"/>
<evidence type="ECO:0000313" key="20">
    <source>
        <dbReference type="Proteomes" id="UP000037269"/>
    </source>
</evidence>
<keyword evidence="9 14" id="KW-0472">Membrane</keyword>
<dbReference type="GO" id="GO:0005886">
    <property type="term" value="C:plasma membrane"/>
    <property type="evidence" value="ECO:0007669"/>
    <property type="project" value="UniProtKB-SubCell"/>
</dbReference>
<evidence type="ECO:0000256" key="5">
    <source>
        <dbReference type="ARBA" id="ARBA00022448"/>
    </source>
</evidence>
<evidence type="ECO:0000313" key="18">
    <source>
        <dbReference type="EMBL" id="KON94514.1"/>
    </source>
</evidence>
<keyword evidence="11 14" id="KW-0066">ATP synthesis</keyword>
<dbReference type="InterPro" id="IPR036794">
    <property type="entry name" value="ATP_F1_dsu/esu_C_sf"/>
</dbReference>
<evidence type="ECO:0000256" key="7">
    <source>
        <dbReference type="ARBA" id="ARBA00022781"/>
    </source>
</evidence>
<dbReference type="SUPFAM" id="SSF46604">
    <property type="entry name" value="Epsilon subunit of F1F0-ATP synthase C-terminal domain"/>
    <property type="match status" value="1"/>
</dbReference>
<dbReference type="RefSeq" id="WP_043067562.1">
    <property type="nucleotide sequence ID" value="NZ_BJOA01000122.1"/>
</dbReference>
<dbReference type="EMBL" id="FNED01000004">
    <property type="protein sequence ID" value="SDI44850.1"/>
    <property type="molecule type" value="Genomic_DNA"/>
</dbReference>
<dbReference type="NCBIfam" id="NF009977">
    <property type="entry name" value="PRK13442.1"/>
    <property type="match status" value="1"/>
</dbReference>
<comment type="function">
    <text evidence="1 14">Produces ATP from ADP in the presence of a proton gradient across the membrane.</text>
</comment>
<evidence type="ECO:0000256" key="1">
    <source>
        <dbReference type="ARBA" id="ARBA00003543"/>
    </source>
</evidence>
<evidence type="ECO:0000256" key="10">
    <source>
        <dbReference type="ARBA" id="ARBA00023196"/>
    </source>
</evidence>
<feature type="domain" description="ATP synthase epsilon subunit C-terminal" evidence="16">
    <location>
        <begin position="87"/>
        <end position="133"/>
    </location>
</feature>
<dbReference type="Gene3D" id="1.20.5.440">
    <property type="entry name" value="ATP synthase delta/epsilon subunit, C-terminal domain"/>
    <property type="match status" value="1"/>
</dbReference>
<dbReference type="SUPFAM" id="SSF51344">
    <property type="entry name" value="Epsilon subunit of F1F0-ATP synthase N-terminal domain"/>
    <property type="match status" value="1"/>
</dbReference>
<dbReference type="Proteomes" id="UP000037269">
    <property type="component" value="Unassembled WGS sequence"/>
</dbReference>
<keyword evidence="8 14" id="KW-0406">Ion transport</keyword>
<comment type="similarity">
    <text evidence="3 14 15">Belongs to the ATPase epsilon chain family.</text>
</comment>
<evidence type="ECO:0000256" key="2">
    <source>
        <dbReference type="ARBA" id="ARBA00004202"/>
    </source>
</evidence>
<evidence type="ECO:0000256" key="12">
    <source>
        <dbReference type="ARBA" id="ARBA00030215"/>
    </source>
</evidence>
<dbReference type="GO" id="GO:0046933">
    <property type="term" value="F:proton-transporting ATP synthase activity, rotational mechanism"/>
    <property type="evidence" value="ECO:0007669"/>
    <property type="project" value="UniProtKB-UniRule"/>
</dbReference>
<comment type="subcellular location">
    <subcellularLocation>
        <location evidence="2 14">Cell membrane</location>
        <topology evidence="2 14">Peripheral membrane protein</topology>
    </subcellularLocation>
</comment>
<name>A0A0D1V2M3_ANEMI</name>
<dbReference type="STRING" id="47500.AF333_02420"/>
<dbReference type="HAMAP" id="MF_00530">
    <property type="entry name" value="ATP_synth_epsil_bac"/>
    <property type="match status" value="1"/>
</dbReference>
<evidence type="ECO:0000256" key="11">
    <source>
        <dbReference type="ARBA" id="ARBA00023310"/>
    </source>
</evidence>
<feature type="domain" description="ATP synthase F1 complex delta/epsilon subunit N-terminal" evidence="17">
    <location>
        <begin position="5"/>
        <end position="83"/>
    </location>
</feature>
<keyword evidence="20" id="KW-1185">Reference proteome</keyword>
<keyword evidence="6 14" id="KW-1003">Cell membrane</keyword>
<organism evidence="18 20">
    <name type="scientific">Aneurinibacillus migulanus</name>
    <name type="common">Bacillus migulanus</name>
    <dbReference type="NCBI Taxonomy" id="47500"/>
    <lineage>
        <taxon>Bacteria</taxon>
        <taxon>Bacillati</taxon>
        <taxon>Bacillota</taxon>
        <taxon>Bacilli</taxon>
        <taxon>Bacillales</taxon>
        <taxon>Paenibacillaceae</taxon>
        <taxon>Aneurinibacillus group</taxon>
        <taxon>Aneurinibacillus</taxon>
    </lineage>
</organism>
<evidence type="ECO:0000256" key="15">
    <source>
        <dbReference type="RuleBase" id="RU003656"/>
    </source>
</evidence>
<dbReference type="NCBIfam" id="NF009980">
    <property type="entry name" value="PRK13446.1"/>
    <property type="match status" value="1"/>
</dbReference>
<dbReference type="Gene3D" id="2.60.15.10">
    <property type="entry name" value="F0F1 ATP synthase delta/epsilon subunit, N-terminal"/>
    <property type="match status" value="1"/>
</dbReference>
<dbReference type="InterPro" id="IPR020546">
    <property type="entry name" value="ATP_synth_F1_dsu/esu_N"/>
</dbReference>